<accession>G7LD85</accession>
<reference evidence="1 3" key="1">
    <citation type="journal article" date="2011" name="Nature">
        <title>The Medicago genome provides insight into the evolution of rhizobial symbioses.</title>
        <authorList>
            <person name="Young N.D."/>
            <person name="Debelle F."/>
            <person name="Oldroyd G.E."/>
            <person name="Geurts R."/>
            <person name="Cannon S.B."/>
            <person name="Udvardi M.K."/>
            <person name="Benedito V.A."/>
            <person name="Mayer K.F."/>
            <person name="Gouzy J."/>
            <person name="Schoof H."/>
            <person name="Van de Peer Y."/>
            <person name="Proost S."/>
            <person name="Cook D.R."/>
            <person name="Meyers B.C."/>
            <person name="Spannagl M."/>
            <person name="Cheung F."/>
            <person name="De Mita S."/>
            <person name="Krishnakumar V."/>
            <person name="Gundlach H."/>
            <person name="Zhou S."/>
            <person name="Mudge J."/>
            <person name="Bharti A.K."/>
            <person name="Murray J.D."/>
            <person name="Naoumkina M.A."/>
            <person name="Rosen B."/>
            <person name="Silverstein K.A."/>
            <person name="Tang H."/>
            <person name="Rombauts S."/>
            <person name="Zhao P.X."/>
            <person name="Zhou P."/>
            <person name="Barbe V."/>
            <person name="Bardou P."/>
            <person name="Bechner M."/>
            <person name="Bellec A."/>
            <person name="Berger A."/>
            <person name="Berges H."/>
            <person name="Bidwell S."/>
            <person name="Bisseling T."/>
            <person name="Choisne N."/>
            <person name="Couloux A."/>
            <person name="Denny R."/>
            <person name="Deshpande S."/>
            <person name="Dai X."/>
            <person name="Doyle J.J."/>
            <person name="Dudez A.M."/>
            <person name="Farmer A.D."/>
            <person name="Fouteau S."/>
            <person name="Franken C."/>
            <person name="Gibelin C."/>
            <person name="Gish J."/>
            <person name="Goldstein S."/>
            <person name="Gonzalez A.J."/>
            <person name="Green P.J."/>
            <person name="Hallab A."/>
            <person name="Hartog M."/>
            <person name="Hua A."/>
            <person name="Humphray S.J."/>
            <person name="Jeong D.H."/>
            <person name="Jing Y."/>
            <person name="Jocker A."/>
            <person name="Kenton S.M."/>
            <person name="Kim D.J."/>
            <person name="Klee K."/>
            <person name="Lai H."/>
            <person name="Lang C."/>
            <person name="Lin S."/>
            <person name="Macmil S.L."/>
            <person name="Magdelenat G."/>
            <person name="Matthews L."/>
            <person name="McCorrison J."/>
            <person name="Monaghan E.L."/>
            <person name="Mun J.H."/>
            <person name="Najar F.Z."/>
            <person name="Nicholson C."/>
            <person name="Noirot C."/>
            <person name="O'Bleness M."/>
            <person name="Paule C.R."/>
            <person name="Poulain J."/>
            <person name="Prion F."/>
            <person name="Qin B."/>
            <person name="Qu C."/>
            <person name="Retzel E.F."/>
            <person name="Riddle C."/>
            <person name="Sallet E."/>
            <person name="Samain S."/>
            <person name="Samson N."/>
            <person name="Sanders I."/>
            <person name="Saurat O."/>
            <person name="Scarpelli C."/>
            <person name="Schiex T."/>
            <person name="Segurens B."/>
            <person name="Severin A.J."/>
            <person name="Sherrier D.J."/>
            <person name="Shi R."/>
            <person name="Sims S."/>
            <person name="Singer S.R."/>
            <person name="Sinharoy S."/>
            <person name="Sterck L."/>
            <person name="Viollet A."/>
            <person name="Wang B.B."/>
            <person name="Wang K."/>
            <person name="Wang M."/>
            <person name="Wang X."/>
            <person name="Warfsmann J."/>
            <person name="Weissenbach J."/>
            <person name="White D.D."/>
            <person name="White J.D."/>
            <person name="Wiley G.B."/>
            <person name="Wincker P."/>
            <person name="Xing Y."/>
            <person name="Yang L."/>
            <person name="Yao Z."/>
            <person name="Ying F."/>
            <person name="Zhai J."/>
            <person name="Zhou L."/>
            <person name="Zuber A."/>
            <person name="Denarie J."/>
            <person name="Dixon R.A."/>
            <person name="May G.D."/>
            <person name="Schwartz D.C."/>
            <person name="Rogers J."/>
            <person name="Quetier F."/>
            <person name="Town C.D."/>
            <person name="Roe B.A."/>
        </authorList>
    </citation>
    <scope>NUCLEOTIDE SEQUENCE [LARGE SCALE GENOMIC DNA]</scope>
    <source>
        <strain evidence="1">A17</strain>
        <strain evidence="2 3">cv. Jemalong A17</strain>
    </source>
</reference>
<dbReference type="HOGENOM" id="CLU_2376077_0_0_1"/>
<keyword evidence="3" id="KW-1185">Reference proteome</keyword>
<dbReference type="AlphaFoldDB" id="G7LD85"/>
<evidence type="ECO:0000313" key="3">
    <source>
        <dbReference type="Proteomes" id="UP000002051"/>
    </source>
</evidence>
<evidence type="ECO:0000313" key="2">
    <source>
        <dbReference type="EnsemblPlants" id="AET04724"/>
    </source>
</evidence>
<dbReference type="Proteomes" id="UP000002051">
    <property type="component" value="Chromosome 8"/>
</dbReference>
<dbReference type="EMBL" id="CM001224">
    <property type="protein sequence ID" value="AET04724.1"/>
    <property type="molecule type" value="Genomic_DNA"/>
</dbReference>
<proteinExistence type="predicted"/>
<organism evidence="1 3">
    <name type="scientific">Medicago truncatula</name>
    <name type="common">Barrel medic</name>
    <name type="synonym">Medicago tribuloides</name>
    <dbReference type="NCBI Taxonomy" id="3880"/>
    <lineage>
        <taxon>Eukaryota</taxon>
        <taxon>Viridiplantae</taxon>
        <taxon>Streptophyta</taxon>
        <taxon>Embryophyta</taxon>
        <taxon>Tracheophyta</taxon>
        <taxon>Spermatophyta</taxon>
        <taxon>Magnoliopsida</taxon>
        <taxon>eudicotyledons</taxon>
        <taxon>Gunneridae</taxon>
        <taxon>Pentapetalae</taxon>
        <taxon>rosids</taxon>
        <taxon>fabids</taxon>
        <taxon>Fabales</taxon>
        <taxon>Fabaceae</taxon>
        <taxon>Papilionoideae</taxon>
        <taxon>50 kb inversion clade</taxon>
        <taxon>NPAAA clade</taxon>
        <taxon>Hologalegina</taxon>
        <taxon>IRL clade</taxon>
        <taxon>Trifolieae</taxon>
        <taxon>Medicago</taxon>
    </lineage>
</organism>
<dbReference type="PaxDb" id="3880-AET04724"/>
<reference evidence="2" key="3">
    <citation type="submission" date="2015-04" db="UniProtKB">
        <authorList>
            <consortium name="EnsemblPlants"/>
        </authorList>
    </citation>
    <scope>IDENTIFICATION</scope>
    <source>
        <strain evidence="2">cv. Jemalong A17</strain>
    </source>
</reference>
<gene>
    <name evidence="1" type="ordered locus">MTR_8g093450</name>
</gene>
<protein>
    <submittedName>
        <fullName evidence="1 2">Uncharacterized protein</fullName>
    </submittedName>
</protein>
<reference evidence="1 3" key="2">
    <citation type="journal article" date="2014" name="BMC Genomics">
        <title>An improved genome release (version Mt4.0) for the model legume Medicago truncatula.</title>
        <authorList>
            <person name="Tang H."/>
            <person name="Krishnakumar V."/>
            <person name="Bidwell S."/>
            <person name="Rosen B."/>
            <person name="Chan A."/>
            <person name="Zhou S."/>
            <person name="Gentzbittel L."/>
            <person name="Childs K.L."/>
            <person name="Yandell M."/>
            <person name="Gundlach H."/>
            <person name="Mayer K.F."/>
            <person name="Schwartz D.C."/>
            <person name="Town C.D."/>
        </authorList>
    </citation>
    <scope>GENOME REANNOTATION</scope>
    <source>
        <strain evidence="2 3">cv. Jemalong A17</strain>
    </source>
</reference>
<evidence type="ECO:0000313" key="1">
    <source>
        <dbReference type="EMBL" id="AET04724.1"/>
    </source>
</evidence>
<sequence>MNMRDLIYPSVSLSSFFHLSFSLNKYDLLPPPPLLSATVSSQPPSAHTHGIPFCDVVKDKKDLGIMKVKVLYYQFNKEEELVALEERMKSVWEGP</sequence>
<dbReference type="EnsemblPlants" id="AET04724">
    <property type="protein sequence ID" value="AET04724"/>
    <property type="gene ID" value="MTR_8g093450"/>
</dbReference>
<name>G7LD85_MEDTR</name>